<name>A0A8S1MWM9_PARPR</name>
<evidence type="ECO:0000256" key="1">
    <source>
        <dbReference type="SAM" id="Coils"/>
    </source>
</evidence>
<dbReference type="AlphaFoldDB" id="A0A8S1MWM9"/>
<gene>
    <name evidence="2" type="ORF">PPRIM_AZ9-3.1.T0610228</name>
</gene>
<feature type="coiled-coil region" evidence="1">
    <location>
        <begin position="413"/>
        <end position="736"/>
    </location>
</feature>
<dbReference type="EMBL" id="CAJJDM010000062">
    <property type="protein sequence ID" value="CAD8079264.1"/>
    <property type="molecule type" value="Genomic_DNA"/>
</dbReference>
<proteinExistence type="predicted"/>
<dbReference type="OMA" id="FELMPNQ"/>
<accession>A0A8S1MWM9</accession>
<dbReference type="Proteomes" id="UP000688137">
    <property type="component" value="Unassembled WGS sequence"/>
</dbReference>
<evidence type="ECO:0000313" key="3">
    <source>
        <dbReference type="Proteomes" id="UP000688137"/>
    </source>
</evidence>
<comment type="caution">
    <text evidence="2">The sequence shown here is derived from an EMBL/GenBank/DDBJ whole genome shotgun (WGS) entry which is preliminary data.</text>
</comment>
<sequence>MSLSNQIYSLLRTQETYKQIKQYVERVGNKDQAVYQPICDAIIQALKIKEPVLNLMASRLGKEAVDQRNVEFNTLFSEICLPYYEKIAEFKKDDHSDDRGKHYFSENPDKNQSSYGNSFLRLILESIEAWAKIYTCKSDQVTYTPFFLSYARLVVKKIKFPDEFKYYKKEEVDKNTTSIFKTHSKNIPQVLEDIKSIPKSQPSQLNQQDQPYKQVQPTQPIQVQKIQNIPTPDNDTQKEINQSAQLLINLYSQLKTQLIEKALSLDFKATGQYIKDLNQVNQSLYHLMEKIDIKVEELLSQDDEDSSLELLNVQDEIKILCQYFQKLQKDELTPQQYRNKFEKYKQPVPKQQRGNLQSIYEETENSQSSMQFGKVDKKFVPNTNIDSLGLQYNAEQIMQDFQIQLSGITEQYEKEKQLRQQEHEQEVTNLKRQIQEINQVKNIQENQIQELKKKEIRYKEIEQQYIDIQKQKNNSSQSSDEVKKINTTLTDQIKALKLQNEQLQNQKEKDRNDIDKMRTHIADLKEENDQQKTEIEKLKKELYIEKNQITSRLQQQEEYYKQEKRQLQEQIKFSSSYIDNHNLDKTPSKEISDLQKRLENEKTRSANLIHEVNNKSEQIKIFEQELKNKQIELVQLRAEQNIQFTALDIQVQQKHQAEIQNYKQLLLSLETSKKIEENSFKEKLNLLEQKLKISFSENEKLRNESSILKNKIQELNQQLEQQIIQQKQDQIQIESQQQLFNNKLDLSKIKETGFEYVQVQSPESISSKQNFSQAIYPVSAKKQEKPLTSIPYSGYQHFQNLQVDFIENIKNLFIRTQQIKVLVQSDIIYPYLTAEEYYEKKIQPHKGIVIQFKRIIPNLVGNQNNLILYKMYHLNKINNTIFVDNQDLKIAAQKYIQKNGSNYYINYGLYFKTDLQNLNLKAYMKNFMNFETIWASQLEIQQNLQKKQQILLEVSIKLQQSEIFETPLLEVNYNNKIQQVLLPLKILSMIQYHRISKIGYQRKWKNSKIYRSEVFEYNTLILSNHKDITKLNESFSMTNPEKIDSYIQGLDEIKYFAQFSLQYYNIDGIIKFELMPNQKMIIFIGLENNKQNSLIQKLINAFQDIFT</sequence>
<keyword evidence="1" id="KW-0175">Coiled coil</keyword>
<protein>
    <submittedName>
        <fullName evidence="2">Uncharacterized protein</fullName>
    </submittedName>
</protein>
<reference evidence="2" key="1">
    <citation type="submission" date="2021-01" db="EMBL/GenBank/DDBJ databases">
        <authorList>
            <consortium name="Genoscope - CEA"/>
            <person name="William W."/>
        </authorList>
    </citation>
    <scope>NUCLEOTIDE SEQUENCE</scope>
</reference>
<evidence type="ECO:0000313" key="2">
    <source>
        <dbReference type="EMBL" id="CAD8079264.1"/>
    </source>
</evidence>
<keyword evidence="3" id="KW-1185">Reference proteome</keyword>
<organism evidence="2 3">
    <name type="scientific">Paramecium primaurelia</name>
    <dbReference type="NCBI Taxonomy" id="5886"/>
    <lineage>
        <taxon>Eukaryota</taxon>
        <taxon>Sar</taxon>
        <taxon>Alveolata</taxon>
        <taxon>Ciliophora</taxon>
        <taxon>Intramacronucleata</taxon>
        <taxon>Oligohymenophorea</taxon>
        <taxon>Peniculida</taxon>
        <taxon>Parameciidae</taxon>
        <taxon>Paramecium</taxon>
    </lineage>
</organism>